<dbReference type="Pfam" id="PF13377">
    <property type="entry name" value="Peripla_BP_3"/>
    <property type="match status" value="1"/>
</dbReference>
<gene>
    <name evidence="5" type="ORF">OXH18_21350</name>
</gene>
<proteinExistence type="predicted"/>
<dbReference type="EMBL" id="CP113797">
    <property type="protein sequence ID" value="WAL59692.1"/>
    <property type="molecule type" value="Genomic_DNA"/>
</dbReference>
<evidence type="ECO:0000256" key="1">
    <source>
        <dbReference type="ARBA" id="ARBA00023015"/>
    </source>
</evidence>
<dbReference type="SUPFAM" id="SSF53822">
    <property type="entry name" value="Periplasmic binding protein-like I"/>
    <property type="match status" value="1"/>
</dbReference>
<dbReference type="GO" id="GO:0000976">
    <property type="term" value="F:transcription cis-regulatory region binding"/>
    <property type="evidence" value="ECO:0007669"/>
    <property type="project" value="TreeGrafter"/>
</dbReference>
<dbReference type="Pfam" id="PF00356">
    <property type="entry name" value="LacI"/>
    <property type="match status" value="1"/>
</dbReference>
<dbReference type="KEGG" id="tsin:OXH18_21350"/>
<name>A0A9E8ZBC9_9CYAN</name>
<dbReference type="InterPro" id="IPR000843">
    <property type="entry name" value="HTH_LacI"/>
</dbReference>
<dbReference type="CDD" id="cd01392">
    <property type="entry name" value="HTH_LacI"/>
    <property type="match status" value="1"/>
</dbReference>
<dbReference type="PROSITE" id="PS50932">
    <property type="entry name" value="HTH_LACI_2"/>
    <property type="match status" value="1"/>
</dbReference>
<dbReference type="RefSeq" id="WP_268609486.1">
    <property type="nucleotide sequence ID" value="NZ_CP113797.1"/>
</dbReference>
<dbReference type="SMART" id="SM00354">
    <property type="entry name" value="HTH_LACI"/>
    <property type="match status" value="1"/>
</dbReference>
<keyword evidence="3" id="KW-0804">Transcription</keyword>
<evidence type="ECO:0000313" key="5">
    <source>
        <dbReference type="EMBL" id="WAL59692.1"/>
    </source>
</evidence>
<dbReference type="Gene3D" id="1.10.260.40">
    <property type="entry name" value="lambda repressor-like DNA-binding domains"/>
    <property type="match status" value="1"/>
</dbReference>
<accession>A0A9E8ZBC9</accession>
<keyword evidence="6" id="KW-1185">Reference proteome</keyword>
<dbReference type="AlphaFoldDB" id="A0A9E8ZBC9"/>
<dbReference type="InterPro" id="IPR028082">
    <property type="entry name" value="Peripla_BP_I"/>
</dbReference>
<dbReference type="PANTHER" id="PTHR30146:SF138">
    <property type="entry name" value="TRANSCRIPTIONAL REGULATORY PROTEIN"/>
    <property type="match status" value="1"/>
</dbReference>
<keyword evidence="1" id="KW-0805">Transcription regulation</keyword>
<evidence type="ECO:0000256" key="2">
    <source>
        <dbReference type="ARBA" id="ARBA00023125"/>
    </source>
</evidence>
<dbReference type="Proteomes" id="UP001163152">
    <property type="component" value="Chromosome"/>
</dbReference>
<evidence type="ECO:0000313" key="6">
    <source>
        <dbReference type="Proteomes" id="UP001163152"/>
    </source>
</evidence>
<organism evidence="5 6">
    <name type="scientific">Thermocoleostomius sinensis A174</name>
    <dbReference type="NCBI Taxonomy" id="2016057"/>
    <lineage>
        <taxon>Bacteria</taxon>
        <taxon>Bacillati</taxon>
        <taxon>Cyanobacteriota</taxon>
        <taxon>Cyanophyceae</taxon>
        <taxon>Oculatellales</taxon>
        <taxon>Oculatellaceae</taxon>
        <taxon>Thermocoleostomius</taxon>
    </lineage>
</organism>
<dbReference type="Gene3D" id="3.40.50.2300">
    <property type="match status" value="2"/>
</dbReference>
<dbReference type="InterPro" id="IPR010982">
    <property type="entry name" value="Lambda_DNA-bd_dom_sf"/>
</dbReference>
<dbReference type="PANTHER" id="PTHR30146">
    <property type="entry name" value="LACI-RELATED TRANSCRIPTIONAL REPRESSOR"/>
    <property type="match status" value="1"/>
</dbReference>
<dbReference type="SUPFAM" id="SSF47413">
    <property type="entry name" value="lambda repressor-like DNA-binding domains"/>
    <property type="match status" value="1"/>
</dbReference>
<reference evidence="5" key="1">
    <citation type="submission" date="2022-12" db="EMBL/GenBank/DDBJ databases">
        <title>Polyphasic identification of a Novel Hot-Spring Cyanobacterium Ocullathermofonsia sinensis gen nov. sp. nov. and Genomic Insights on its Adaptations to the Thermal Habitat.</title>
        <authorList>
            <person name="Daroch M."/>
            <person name="Tang J."/>
            <person name="Jiang Y."/>
        </authorList>
    </citation>
    <scope>NUCLEOTIDE SEQUENCE</scope>
    <source>
        <strain evidence="5">PKUAC-SCTA174</strain>
    </source>
</reference>
<evidence type="ECO:0000256" key="3">
    <source>
        <dbReference type="ARBA" id="ARBA00023163"/>
    </source>
</evidence>
<dbReference type="InterPro" id="IPR046335">
    <property type="entry name" value="LacI/GalR-like_sensor"/>
</dbReference>
<feature type="domain" description="HTH lacI-type" evidence="4">
    <location>
        <begin position="10"/>
        <end position="65"/>
    </location>
</feature>
<sequence length="370" mass="40445">MKHRSAPKSVTLRDIAAALGISRTTVSNAFNRPDQLSPELRDRVMAMAKAMNYPGPNPMGRMLRTGETGTIGLVFSESLSYAFSDPVAIAFLQGVASVCERAQASLLIVPTFMPGVVQASVGEAAQATIRQAAVDGFILYSQPFNNESIDQVMERKLPIVAVDCPYLKGVSSVKIDDRQAAYEAAAHLIRFQHQYIAILCTELGTDQYEGPVDRQRMEQADYANALERLRGYHDALQEAGFDLNQIPIEERLNREDHGFLATLHLLQQHPRPTGILAMTDRLAVGAIRAAETLGLHVPSDVSIVGFDDIPLASQVNPRLTTIRQPAVEKGRLAAELLLHYTGKTICHVLPTELVVRESTGPAPIINSETE</sequence>
<keyword evidence="2 5" id="KW-0238">DNA-binding</keyword>
<dbReference type="CDD" id="cd06279">
    <property type="entry name" value="PBP1_LacI-like"/>
    <property type="match status" value="1"/>
</dbReference>
<protein>
    <submittedName>
        <fullName evidence="5">LacI family DNA-binding transcriptional regulator</fullName>
    </submittedName>
</protein>
<evidence type="ECO:0000259" key="4">
    <source>
        <dbReference type="PROSITE" id="PS50932"/>
    </source>
</evidence>
<dbReference type="GO" id="GO:0003700">
    <property type="term" value="F:DNA-binding transcription factor activity"/>
    <property type="evidence" value="ECO:0007669"/>
    <property type="project" value="TreeGrafter"/>
</dbReference>